<dbReference type="EMBL" id="JBBPBN010001183">
    <property type="protein sequence ID" value="KAK8479420.1"/>
    <property type="molecule type" value="Genomic_DNA"/>
</dbReference>
<comment type="caution">
    <text evidence="1">The sequence shown here is derived from an EMBL/GenBank/DDBJ whole genome shotgun (WGS) entry which is preliminary data.</text>
</comment>
<organism evidence="1 2">
    <name type="scientific">Hibiscus sabdariffa</name>
    <name type="common">roselle</name>
    <dbReference type="NCBI Taxonomy" id="183260"/>
    <lineage>
        <taxon>Eukaryota</taxon>
        <taxon>Viridiplantae</taxon>
        <taxon>Streptophyta</taxon>
        <taxon>Embryophyta</taxon>
        <taxon>Tracheophyta</taxon>
        <taxon>Spermatophyta</taxon>
        <taxon>Magnoliopsida</taxon>
        <taxon>eudicotyledons</taxon>
        <taxon>Gunneridae</taxon>
        <taxon>Pentapetalae</taxon>
        <taxon>rosids</taxon>
        <taxon>malvids</taxon>
        <taxon>Malvales</taxon>
        <taxon>Malvaceae</taxon>
        <taxon>Malvoideae</taxon>
        <taxon>Hibiscus</taxon>
    </lineage>
</organism>
<evidence type="ECO:0000313" key="1">
    <source>
        <dbReference type="EMBL" id="KAK8479420.1"/>
    </source>
</evidence>
<dbReference type="InterPro" id="IPR053151">
    <property type="entry name" value="RNase_H-like"/>
</dbReference>
<name>A0ABR1ZG33_9ROSI</name>
<gene>
    <name evidence="1" type="ORF">V6N11_063542</name>
</gene>
<accession>A0ABR1ZG33</accession>
<sequence>MVTRGGIWNWPLLQQLLHPNALPHILNILVPSCLAGPDRCIWSCGKSGLFSVKDTYAQLDHCNWATKDTKWKTLWRLPVSELHNSIVFIGSDISNDVLLRNNVSWCRCFITSGSAPPSTSPSLIIPKPIQWKPGHEGCFTLNIDGVVHFPSSLGSVGDVLRNHNGKWLLGFNKKIGFSSPLQAEL</sequence>
<dbReference type="PANTHER" id="PTHR47723:SF19">
    <property type="entry name" value="POLYNUCLEOTIDYL TRANSFERASE, RIBONUCLEASE H-LIKE SUPERFAMILY PROTEIN"/>
    <property type="match status" value="1"/>
</dbReference>
<dbReference type="Proteomes" id="UP001396334">
    <property type="component" value="Unassembled WGS sequence"/>
</dbReference>
<evidence type="ECO:0000313" key="2">
    <source>
        <dbReference type="Proteomes" id="UP001396334"/>
    </source>
</evidence>
<dbReference type="PANTHER" id="PTHR47723">
    <property type="entry name" value="OS05G0353850 PROTEIN"/>
    <property type="match status" value="1"/>
</dbReference>
<proteinExistence type="predicted"/>
<protein>
    <submittedName>
        <fullName evidence="1">Uncharacterized protein</fullName>
    </submittedName>
</protein>
<reference evidence="1 2" key="1">
    <citation type="journal article" date="2024" name="G3 (Bethesda)">
        <title>Genome assembly of Hibiscus sabdariffa L. provides insights into metabolisms of medicinal natural products.</title>
        <authorList>
            <person name="Kim T."/>
        </authorList>
    </citation>
    <scope>NUCLEOTIDE SEQUENCE [LARGE SCALE GENOMIC DNA]</scope>
    <source>
        <strain evidence="1">TK-2024</strain>
        <tissue evidence="1">Old leaves</tissue>
    </source>
</reference>
<keyword evidence="2" id="KW-1185">Reference proteome</keyword>